<dbReference type="Gene3D" id="3.40.50.1820">
    <property type="entry name" value="alpha/beta hydrolase"/>
    <property type="match status" value="1"/>
</dbReference>
<reference evidence="2" key="1">
    <citation type="journal article" date="2022" name="New Phytol.">
        <title>Evolutionary transition to the ectomycorrhizal habit in the genomes of a hyperdiverse lineage of mushroom-forming fungi.</title>
        <authorList>
            <person name="Looney B."/>
            <person name="Miyauchi S."/>
            <person name="Morin E."/>
            <person name="Drula E."/>
            <person name="Courty P.E."/>
            <person name="Kohler A."/>
            <person name="Kuo A."/>
            <person name="LaButti K."/>
            <person name="Pangilinan J."/>
            <person name="Lipzen A."/>
            <person name="Riley R."/>
            <person name="Andreopoulos W."/>
            <person name="He G."/>
            <person name="Johnson J."/>
            <person name="Nolan M."/>
            <person name="Tritt A."/>
            <person name="Barry K.W."/>
            <person name="Grigoriev I.V."/>
            <person name="Nagy L.G."/>
            <person name="Hibbett D."/>
            <person name="Henrissat B."/>
            <person name="Matheny P.B."/>
            <person name="Labbe J."/>
            <person name="Martin F.M."/>
        </authorList>
    </citation>
    <scope>NUCLEOTIDE SEQUENCE</scope>
    <source>
        <strain evidence="2">BPL690</strain>
    </source>
</reference>
<dbReference type="Proteomes" id="UP001203297">
    <property type="component" value="Unassembled WGS sequence"/>
</dbReference>
<keyword evidence="3" id="KW-1185">Reference proteome</keyword>
<evidence type="ECO:0000256" key="1">
    <source>
        <dbReference type="SAM" id="MobiDB-lite"/>
    </source>
</evidence>
<comment type="caution">
    <text evidence="2">The sequence shown here is derived from an EMBL/GenBank/DDBJ whole genome shotgun (WGS) entry which is preliminary data.</text>
</comment>
<dbReference type="EMBL" id="WTXG01000021">
    <property type="protein sequence ID" value="KAI0299709.1"/>
    <property type="molecule type" value="Genomic_DNA"/>
</dbReference>
<protein>
    <submittedName>
        <fullName evidence="2">Alpha/beta-hydrolase</fullName>
    </submittedName>
</protein>
<evidence type="ECO:0000313" key="3">
    <source>
        <dbReference type="Proteomes" id="UP001203297"/>
    </source>
</evidence>
<evidence type="ECO:0000313" key="2">
    <source>
        <dbReference type="EMBL" id="KAI0299709.1"/>
    </source>
</evidence>
<feature type="region of interest" description="Disordered" evidence="1">
    <location>
        <begin position="361"/>
        <end position="382"/>
    </location>
</feature>
<sequence>MPHVDLVSGDDYVSIWYTTNTRYNSVSTFDPTRPTVILLHPFSFDSSWLGNILGDPGLDGAYNMIAFDLRYSGKTRERPNGKLDCWVQAADLGFACEMLHVFQAHVWAEEALSVNIALRFAMLFPDMCLSLALVTASPPAELQNVSLAMNQFVRLWCFADDLSALDRAASKFLELTVHVGLGLGVDEIDEVVAHWQTQYPPFRRARVVGIRNLILNRVPLTKSQLATICQPVLILHGENNTMHPLEHAQQLKEELVNSKVTLSVIEGAAGFMSISPSCAPILSQNYVNFLDNLLPHSNHTDSMESDRMNRALARLGELAGDPGIIKRDPSSPMSFSLVPPDVEREQTEAFNLFFRGMNKALSPLRPDGRPEHKPRQQPMRAAVHGYGNKIVALDDER</sequence>
<dbReference type="AlphaFoldDB" id="A0AAD4M3C7"/>
<gene>
    <name evidence="2" type="ORF">B0F90DRAFT_1810561</name>
</gene>
<dbReference type="InterPro" id="IPR029058">
    <property type="entry name" value="AB_hydrolase_fold"/>
</dbReference>
<dbReference type="SUPFAM" id="SSF53474">
    <property type="entry name" value="alpha/beta-Hydrolases"/>
    <property type="match status" value="1"/>
</dbReference>
<organism evidence="2 3">
    <name type="scientific">Multifurca ochricompacta</name>
    <dbReference type="NCBI Taxonomy" id="376703"/>
    <lineage>
        <taxon>Eukaryota</taxon>
        <taxon>Fungi</taxon>
        <taxon>Dikarya</taxon>
        <taxon>Basidiomycota</taxon>
        <taxon>Agaricomycotina</taxon>
        <taxon>Agaricomycetes</taxon>
        <taxon>Russulales</taxon>
        <taxon>Russulaceae</taxon>
        <taxon>Multifurca</taxon>
    </lineage>
</organism>
<name>A0AAD4M3C7_9AGAM</name>
<accession>A0AAD4M3C7</accession>
<proteinExistence type="predicted"/>